<feature type="region of interest" description="Disordered" evidence="11">
    <location>
        <begin position="267"/>
        <end position="312"/>
    </location>
</feature>
<evidence type="ECO:0000256" key="6">
    <source>
        <dbReference type="ARBA" id="ARBA00023015"/>
    </source>
</evidence>
<dbReference type="GO" id="GO:0008270">
    <property type="term" value="F:zinc ion binding"/>
    <property type="evidence" value="ECO:0007669"/>
    <property type="project" value="UniProtKB-KW"/>
</dbReference>
<evidence type="ECO:0000259" key="12">
    <source>
        <dbReference type="PROSITE" id="PS50157"/>
    </source>
</evidence>
<accession>A0AAW1IVF2</accession>
<dbReference type="InterPro" id="IPR013087">
    <property type="entry name" value="Znf_C2H2_type"/>
</dbReference>
<comment type="caution">
    <text evidence="13">The sequence shown here is derived from an EMBL/GenBank/DDBJ whole genome shotgun (WGS) entry which is preliminary data.</text>
</comment>
<comment type="subcellular location">
    <subcellularLocation>
        <location evidence="1">Nucleus</location>
    </subcellularLocation>
</comment>
<reference evidence="13 14" key="1">
    <citation type="journal article" date="2024" name="BMC Genomics">
        <title>De novo assembly and annotation of Popillia japonica's genome with initial clues to its potential as an invasive pest.</title>
        <authorList>
            <person name="Cucini C."/>
            <person name="Boschi S."/>
            <person name="Funari R."/>
            <person name="Cardaioli E."/>
            <person name="Iannotti N."/>
            <person name="Marturano G."/>
            <person name="Paoli F."/>
            <person name="Bruttini M."/>
            <person name="Carapelli A."/>
            <person name="Frati F."/>
            <person name="Nardi F."/>
        </authorList>
    </citation>
    <scope>NUCLEOTIDE SEQUENCE [LARGE SCALE GENOMIC DNA]</scope>
    <source>
        <strain evidence="13">DMR45628</strain>
    </source>
</reference>
<dbReference type="GO" id="GO:0000978">
    <property type="term" value="F:RNA polymerase II cis-regulatory region sequence-specific DNA binding"/>
    <property type="evidence" value="ECO:0007669"/>
    <property type="project" value="TreeGrafter"/>
</dbReference>
<organism evidence="13 14">
    <name type="scientific">Popillia japonica</name>
    <name type="common">Japanese beetle</name>
    <dbReference type="NCBI Taxonomy" id="7064"/>
    <lineage>
        <taxon>Eukaryota</taxon>
        <taxon>Metazoa</taxon>
        <taxon>Ecdysozoa</taxon>
        <taxon>Arthropoda</taxon>
        <taxon>Hexapoda</taxon>
        <taxon>Insecta</taxon>
        <taxon>Pterygota</taxon>
        <taxon>Neoptera</taxon>
        <taxon>Endopterygota</taxon>
        <taxon>Coleoptera</taxon>
        <taxon>Polyphaga</taxon>
        <taxon>Scarabaeiformia</taxon>
        <taxon>Scarabaeidae</taxon>
        <taxon>Rutelinae</taxon>
        <taxon>Popillia</taxon>
    </lineage>
</organism>
<dbReference type="PANTHER" id="PTHR23235:SF174">
    <property type="entry name" value="CABUT, ISOFORM A"/>
    <property type="match status" value="1"/>
</dbReference>
<protein>
    <submittedName>
        <fullName evidence="13">Zinc finger, C2H2 type</fullName>
    </submittedName>
</protein>
<dbReference type="SUPFAM" id="SSF57667">
    <property type="entry name" value="beta-beta-alpha zinc fingers"/>
    <property type="match status" value="1"/>
</dbReference>
<keyword evidence="2" id="KW-0479">Metal-binding</keyword>
<name>A0AAW1IVF2_POPJA</name>
<feature type="domain" description="C2H2-type" evidence="12">
    <location>
        <begin position="192"/>
        <end position="221"/>
    </location>
</feature>
<evidence type="ECO:0000256" key="8">
    <source>
        <dbReference type="ARBA" id="ARBA00023163"/>
    </source>
</evidence>
<evidence type="ECO:0000256" key="3">
    <source>
        <dbReference type="ARBA" id="ARBA00022737"/>
    </source>
</evidence>
<dbReference type="FunFam" id="3.30.160.60:FF:000595">
    <property type="entry name" value="Krueppel-like factor 14"/>
    <property type="match status" value="1"/>
</dbReference>
<evidence type="ECO:0000256" key="9">
    <source>
        <dbReference type="ARBA" id="ARBA00023242"/>
    </source>
</evidence>
<evidence type="ECO:0000256" key="2">
    <source>
        <dbReference type="ARBA" id="ARBA00022723"/>
    </source>
</evidence>
<feature type="compositionally biased region" description="Polar residues" evidence="11">
    <location>
        <begin position="292"/>
        <end position="312"/>
    </location>
</feature>
<dbReference type="PANTHER" id="PTHR23235">
    <property type="entry name" value="KRUEPPEL-LIKE TRANSCRIPTION FACTOR"/>
    <property type="match status" value="1"/>
</dbReference>
<dbReference type="Gene3D" id="3.30.160.60">
    <property type="entry name" value="Classic Zinc Finger"/>
    <property type="match status" value="3"/>
</dbReference>
<evidence type="ECO:0000256" key="1">
    <source>
        <dbReference type="ARBA" id="ARBA00004123"/>
    </source>
</evidence>
<keyword evidence="8" id="KW-0804">Transcription</keyword>
<evidence type="ECO:0000256" key="7">
    <source>
        <dbReference type="ARBA" id="ARBA00023125"/>
    </source>
</evidence>
<dbReference type="PROSITE" id="PS00028">
    <property type="entry name" value="ZINC_FINGER_C2H2_1"/>
    <property type="match status" value="3"/>
</dbReference>
<dbReference type="SMART" id="SM00355">
    <property type="entry name" value="ZnF_C2H2"/>
    <property type="match status" value="3"/>
</dbReference>
<dbReference type="GO" id="GO:0000981">
    <property type="term" value="F:DNA-binding transcription factor activity, RNA polymerase II-specific"/>
    <property type="evidence" value="ECO:0007669"/>
    <property type="project" value="TreeGrafter"/>
</dbReference>
<keyword evidence="5" id="KW-0862">Zinc</keyword>
<keyword evidence="7" id="KW-0238">DNA-binding</keyword>
<evidence type="ECO:0000313" key="13">
    <source>
        <dbReference type="EMBL" id="KAK9693935.1"/>
    </source>
</evidence>
<keyword evidence="9" id="KW-0539">Nucleus</keyword>
<dbReference type="PROSITE" id="PS50157">
    <property type="entry name" value="ZINC_FINGER_C2H2_2"/>
    <property type="match status" value="3"/>
</dbReference>
<dbReference type="Proteomes" id="UP001458880">
    <property type="component" value="Unassembled WGS sequence"/>
</dbReference>
<dbReference type="GO" id="GO:0005634">
    <property type="term" value="C:nucleus"/>
    <property type="evidence" value="ECO:0007669"/>
    <property type="project" value="UniProtKB-SubCell"/>
</dbReference>
<proteinExistence type="predicted"/>
<evidence type="ECO:0000256" key="10">
    <source>
        <dbReference type="PROSITE-ProRule" id="PRU00042"/>
    </source>
</evidence>
<keyword evidence="4 10" id="KW-0863">Zinc-finger</keyword>
<dbReference type="InterPro" id="IPR036236">
    <property type="entry name" value="Znf_C2H2_sf"/>
</dbReference>
<gene>
    <name evidence="13" type="ORF">QE152_g33879</name>
</gene>
<dbReference type="FunFam" id="3.30.160.60:FF:000021">
    <property type="entry name" value="Basic krueppel-like factor 3"/>
    <property type="match status" value="1"/>
</dbReference>
<sequence>MDDINFAAQCLLEMSHSKDHFNRPLDLSRSYSRQEPIRFMPSCDGPAVIVEPVPIIPYVKVEPVTTTESSSYMVARILTDLTRIKQEPVPEVPSDTEGNLTIIEDETQYIDNSNNNSSEINQHNHNDDKECEENNCYVDTVVLETKEAIEHQPKKRAVKGNSDGMARKSISAVSRMGLSSRQTSSQQTRKIHKCSYDGCHKVYGKSSHLKAHLRTHTGERPFPCSWDGCGKRFARSDELARHLRTHTGEKNFACPVCNKKFMRSDHLSKHARRHPNFDPSILRQRRAPNRAFSINSSDGTPSEVLSDSMPSP</sequence>
<keyword evidence="3" id="KW-0677">Repeat</keyword>
<dbReference type="AlphaFoldDB" id="A0AAW1IVF2"/>
<evidence type="ECO:0000256" key="4">
    <source>
        <dbReference type="ARBA" id="ARBA00022771"/>
    </source>
</evidence>
<dbReference type="FunFam" id="3.30.160.60:FF:000018">
    <property type="entry name" value="Krueppel-like factor 15"/>
    <property type="match status" value="1"/>
</dbReference>
<evidence type="ECO:0000256" key="5">
    <source>
        <dbReference type="ARBA" id="ARBA00022833"/>
    </source>
</evidence>
<evidence type="ECO:0000256" key="11">
    <source>
        <dbReference type="SAM" id="MobiDB-lite"/>
    </source>
</evidence>
<dbReference type="EMBL" id="JASPKY010000528">
    <property type="protein sequence ID" value="KAK9693935.1"/>
    <property type="molecule type" value="Genomic_DNA"/>
</dbReference>
<keyword evidence="6" id="KW-0805">Transcription regulation</keyword>
<feature type="domain" description="C2H2-type" evidence="12">
    <location>
        <begin position="252"/>
        <end position="279"/>
    </location>
</feature>
<feature type="domain" description="C2H2-type" evidence="12">
    <location>
        <begin position="222"/>
        <end position="251"/>
    </location>
</feature>
<evidence type="ECO:0000313" key="14">
    <source>
        <dbReference type="Proteomes" id="UP001458880"/>
    </source>
</evidence>
<keyword evidence="14" id="KW-1185">Reference proteome</keyword>
<dbReference type="Pfam" id="PF00096">
    <property type="entry name" value="zf-C2H2"/>
    <property type="match status" value="3"/>
</dbReference>